<feature type="signal peptide" evidence="10">
    <location>
        <begin position="1"/>
        <end position="18"/>
    </location>
</feature>
<keyword evidence="5" id="KW-0460">Magnesium</keyword>
<protein>
    <recommendedName>
        <fullName evidence="8">Enolase-phosphatase E1</fullName>
        <ecNumber evidence="8">3.1.3.77</ecNumber>
    </recommendedName>
    <alternativeName>
        <fullName evidence="8">2,3-diketo-5-methylthio-1-phosphopentane phosphatase</fullName>
    </alternativeName>
    <alternativeName>
        <fullName evidence="8">MASA homolog</fullName>
    </alternativeName>
</protein>
<dbReference type="InterPro" id="IPR027511">
    <property type="entry name" value="ENOPH1_eukaryotes"/>
</dbReference>
<feature type="compositionally biased region" description="Pro residues" evidence="9">
    <location>
        <begin position="173"/>
        <end position="182"/>
    </location>
</feature>
<gene>
    <name evidence="8 11" type="primary">ENOPH1</name>
    <name evidence="8" type="synonym">MASA</name>
</gene>
<dbReference type="InterPro" id="IPR023214">
    <property type="entry name" value="HAD_sf"/>
</dbReference>
<dbReference type="Pfam" id="PF00702">
    <property type="entry name" value="Hydrolase"/>
    <property type="match status" value="1"/>
</dbReference>
<feature type="chain" id="PRO_5023912677" description="Enolase-phosphatase E1" evidence="10">
    <location>
        <begin position="19"/>
        <end position="512"/>
    </location>
</feature>
<accession>A0A5F8GHY7</accession>
<evidence type="ECO:0000256" key="6">
    <source>
        <dbReference type="ARBA" id="ARBA00023167"/>
    </source>
</evidence>
<keyword evidence="2 8" id="KW-0028">Amino-acid biosynthesis</keyword>
<keyword evidence="10" id="KW-0732">Signal</keyword>
<evidence type="ECO:0000313" key="11">
    <source>
        <dbReference type="Ensembl" id="ENSMODP00000047079.1"/>
    </source>
</evidence>
<comment type="subunit">
    <text evidence="8">Monomer.</text>
</comment>
<evidence type="ECO:0000256" key="5">
    <source>
        <dbReference type="ARBA" id="ARBA00022842"/>
    </source>
</evidence>
<reference evidence="11" key="3">
    <citation type="submission" date="2025-09" db="UniProtKB">
        <authorList>
            <consortium name="Ensembl"/>
        </authorList>
    </citation>
    <scope>IDENTIFICATION</scope>
</reference>
<comment type="pathway">
    <text evidence="8">Amino-acid biosynthesis; L-methionine biosynthesis via salvage pathway; L-methionine from S-methyl-5-thio-alpha-D-ribose 1-phosphate: step 4/6.</text>
</comment>
<dbReference type="InterPro" id="IPR006439">
    <property type="entry name" value="HAD-SF_hydro_IA"/>
</dbReference>
<keyword evidence="6 8" id="KW-0486">Methionine biosynthesis</keyword>
<dbReference type="Bgee" id="ENSMODG00000011924">
    <property type="expression patterns" value="Expressed in spinal cord and 20 other cell types or tissues"/>
</dbReference>
<dbReference type="PANTHER" id="PTHR20371:SF1">
    <property type="entry name" value="ENOLASE-PHOSPHATASE E1"/>
    <property type="match status" value="1"/>
</dbReference>
<dbReference type="STRING" id="13616.ENSMODP00000047079"/>
<reference evidence="11" key="2">
    <citation type="submission" date="2025-08" db="UniProtKB">
        <authorList>
            <consortium name="Ensembl"/>
        </authorList>
    </citation>
    <scope>IDENTIFICATION</scope>
</reference>
<comment type="subcellular location">
    <subcellularLocation>
        <location evidence="8">Cytoplasm</location>
    </subcellularLocation>
    <subcellularLocation>
        <location evidence="8">Nucleus</location>
    </subcellularLocation>
</comment>
<dbReference type="NCBIfam" id="TIGR01549">
    <property type="entry name" value="HAD-SF-IA-v1"/>
    <property type="match status" value="1"/>
</dbReference>
<proteinExistence type="inferred from homology"/>
<dbReference type="GO" id="GO:0000287">
    <property type="term" value="F:magnesium ion binding"/>
    <property type="evidence" value="ECO:0007669"/>
    <property type="project" value="InterPro"/>
</dbReference>
<dbReference type="GO" id="GO:0005634">
    <property type="term" value="C:nucleus"/>
    <property type="evidence" value="ECO:0007669"/>
    <property type="project" value="UniProtKB-SubCell"/>
</dbReference>
<keyword evidence="1 8" id="KW-0963">Cytoplasm</keyword>
<evidence type="ECO:0000256" key="7">
    <source>
        <dbReference type="ARBA" id="ARBA00023242"/>
    </source>
</evidence>
<comment type="pathway">
    <text evidence="8">Amino-acid biosynthesis; L-methionine biosynthesis via salvage pathway; L-methionine from S-methyl-5-thio-alpha-D-ribose 1-phosphate: step 3/6.</text>
</comment>
<dbReference type="Proteomes" id="UP000002280">
    <property type="component" value="Chromosome 5"/>
</dbReference>
<feature type="compositionally biased region" description="Basic and acidic residues" evidence="9">
    <location>
        <begin position="253"/>
        <end position="263"/>
    </location>
</feature>
<dbReference type="UniPathway" id="UPA00904">
    <property type="reaction ID" value="UER00876"/>
</dbReference>
<comment type="caution">
    <text evidence="8">Lacks conserved residue(s) required for the propagation of feature annotation.</text>
</comment>
<dbReference type="Gene3D" id="1.10.720.60">
    <property type="match status" value="1"/>
</dbReference>
<dbReference type="Ensembl" id="ENSMODT00000076393.1">
    <property type="protein sequence ID" value="ENSMODP00000047079.1"/>
    <property type="gene ID" value="ENSMODG00000011924.2"/>
</dbReference>
<feature type="binding site" evidence="8">
    <location>
        <begin position="404"/>
        <end position="405"/>
    </location>
    <ligand>
        <name>substrate</name>
    </ligand>
</feature>
<keyword evidence="7 8" id="KW-0539">Nucleus</keyword>
<dbReference type="InterPro" id="IPR023943">
    <property type="entry name" value="Enolase-ppase_E1"/>
</dbReference>
<comment type="catalytic activity">
    <reaction evidence="8">
        <text>5-methylsulfanyl-2,3-dioxopentyl phosphate + H2O = 1,2-dihydroxy-5-(methylsulfanyl)pent-1-en-3-one + phosphate</text>
        <dbReference type="Rhea" id="RHEA:21700"/>
        <dbReference type="ChEBI" id="CHEBI:15377"/>
        <dbReference type="ChEBI" id="CHEBI:43474"/>
        <dbReference type="ChEBI" id="CHEBI:49252"/>
        <dbReference type="ChEBI" id="CHEBI:58828"/>
        <dbReference type="EC" id="3.1.3.77"/>
    </reaction>
</comment>
<dbReference type="AlphaFoldDB" id="A0A5F8GHY7"/>
<feature type="region of interest" description="Disordered" evidence="9">
    <location>
        <begin position="155"/>
        <end position="189"/>
    </location>
</feature>
<dbReference type="NCBIfam" id="TIGR01691">
    <property type="entry name" value="enolase-ppase"/>
    <property type="match status" value="1"/>
</dbReference>
<evidence type="ECO:0000313" key="12">
    <source>
        <dbReference type="Proteomes" id="UP000002280"/>
    </source>
</evidence>
<dbReference type="InterPro" id="IPR036412">
    <property type="entry name" value="HAD-like_sf"/>
</dbReference>
<keyword evidence="3" id="KW-0479">Metal-binding</keyword>
<evidence type="ECO:0000256" key="10">
    <source>
        <dbReference type="SAM" id="SignalP"/>
    </source>
</evidence>
<dbReference type="EC" id="3.1.3.77" evidence="8"/>
<dbReference type="PANTHER" id="PTHR20371">
    <property type="entry name" value="ENOLASE-PHOSPHATASE E1"/>
    <property type="match status" value="1"/>
</dbReference>
<comment type="function">
    <text evidence="8">Bifunctional enzyme that catalyzes the enolization of 2,3-diketo-5-methylthiopentyl-1-phosphate (DK-MTP-1-P) into the intermediate 2-hydroxy-3-keto-5-methylthiopentenyl-1-phosphate (HK-MTPenyl-1-P), which is then dephosphorylated to form the acireductone 1,2-dihydroxy-3-keto-5-methylthiopentene (DHK-MTPene).</text>
</comment>
<comment type="similarity">
    <text evidence="8">Belongs to the HAD-like hydrolase superfamily. MasA/MtnC family.</text>
</comment>
<dbReference type="HAMAP" id="MF_03117">
    <property type="entry name" value="Salvage_MtnC_euk"/>
    <property type="match status" value="1"/>
</dbReference>
<dbReference type="GO" id="GO:0043874">
    <property type="term" value="F:acireductone synthase activity"/>
    <property type="evidence" value="ECO:0007669"/>
    <property type="project" value="UniProtKB-EC"/>
</dbReference>
<evidence type="ECO:0000256" key="8">
    <source>
        <dbReference type="HAMAP-Rule" id="MF_03117"/>
    </source>
</evidence>
<feature type="region of interest" description="Disordered" evidence="9">
    <location>
        <begin position="226"/>
        <end position="272"/>
    </location>
</feature>
<evidence type="ECO:0000256" key="3">
    <source>
        <dbReference type="ARBA" id="ARBA00022723"/>
    </source>
</evidence>
<dbReference type="FunFam" id="1.10.720.60:FF:000002">
    <property type="entry name" value="Enolase-phosphatase E1"/>
    <property type="match status" value="1"/>
</dbReference>
<sequence length="512" mass="56376">MYHCSKPIFLLFLFVVSSDHLTSNPQSNSVRDHVFLLYLFSQKKHSFSLSLANQTQVPGRKLNISYLSKCSKIFLDLFFGRIWAQSADKYFFGSVLIVQSTTSPKRDRYSVRSFLLVSQLSPPINILLQTKLFASFTTRPTTLCEVLPKALRSRRLRWQTRSPGGSRGRRPSPSLPTVPAPLPLRGSPADKHNEAVAVVAAACGAARAPPPAGSGGACAPGPSGCRAPPPPGGEGEGNRTRLPSPAPTPVPKKGPEARREEGRAAGGGTRETWDAGARRDTLFSYIRENIRDYLLTHWGEEECQQDVNLLRKQAEADSHLDGVVPIPSQSEFGADDMERMIQAVVDNVYWQMSLDRKTPALKQLQGHIWRTAFAAGTVKAEFFEDVVPAIRKWRQAGMKVYIYSSGSVEAQKLLFGYSTEGNILELFDGHFDTKIGHKIESESYRRIAASIGCSPNNILFLTDVTREAHAAEEADVHVAVVVRPGNAGLTDDEKSYFNLITSFSELFLPAAS</sequence>
<evidence type="ECO:0000256" key="2">
    <source>
        <dbReference type="ARBA" id="ARBA00022605"/>
    </source>
</evidence>
<organism evidence="11 12">
    <name type="scientific">Monodelphis domestica</name>
    <name type="common">Gray short-tailed opossum</name>
    <dbReference type="NCBI Taxonomy" id="13616"/>
    <lineage>
        <taxon>Eukaryota</taxon>
        <taxon>Metazoa</taxon>
        <taxon>Chordata</taxon>
        <taxon>Craniata</taxon>
        <taxon>Vertebrata</taxon>
        <taxon>Euteleostomi</taxon>
        <taxon>Mammalia</taxon>
        <taxon>Metatheria</taxon>
        <taxon>Didelphimorphia</taxon>
        <taxon>Didelphidae</taxon>
        <taxon>Monodelphis</taxon>
    </lineage>
</organism>
<dbReference type="FunFam" id="3.40.50.1000:FF:000102">
    <property type="entry name" value="Enolase-phosphatase E1"/>
    <property type="match status" value="1"/>
</dbReference>
<dbReference type="GO" id="GO:0019509">
    <property type="term" value="P:L-methionine salvage from methylthioadenosine"/>
    <property type="evidence" value="ECO:0007669"/>
    <property type="project" value="UniProtKB-UniRule"/>
</dbReference>
<dbReference type="InParanoid" id="A0A5F8GHY7"/>
<dbReference type="GeneTree" id="ENSGT00440000039914"/>
<evidence type="ECO:0000256" key="9">
    <source>
        <dbReference type="SAM" id="MobiDB-lite"/>
    </source>
</evidence>
<name>A0A5F8GHY7_MONDO</name>
<reference evidence="11 12" key="1">
    <citation type="journal article" date="2007" name="Nature">
        <title>Genome of the marsupial Monodelphis domestica reveals innovation in non-coding sequences.</title>
        <authorList>
            <person name="Mikkelsen T.S."/>
            <person name="Wakefield M.J."/>
            <person name="Aken B."/>
            <person name="Amemiya C.T."/>
            <person name="Chang J.L."/>
            <person name="Duke S."/>
            <person name="Garber M."/>
            <person name="Gentles A.J."/>
            <person name="Goodstadt L."/>
            <person name="Heger A."/>
            <person name="Jurka J."/>
            <person name="Kamal M."/>
            <person name="Mauceli E."/>
            <person name="Searle S.M."/>
            <person name="Sharpe T."/>
            <person name="Baker M.L."/>
            <person name="Batzer M.A."/>
            <person name="Benos P.V."/>
            <person name="Belov K."/>
            <person name="Clamp M."/>
            <person name="Cook A."/>
            <person name="Cuff J."/>
            <person name="Das R."/>
            <person name="Davidow L."/>
            <person name="Deakin J.E."/>
            <person name="Fazzari M.J."/>
            <person name="Glass J.L."/>
            <person name="Grabherr M."/>
            <person name="Greally J.M."/>
            <person name="Gu W."/>
            <person name="Hore T.A."/>
            <person name="Huttley G.A."/>
            <person name="Kleber M."/>
            <person name="Jirtle R.L."/>
            <person name="Koina E."/>
            <person name="Lee J.T."/>
            <person name="Mahony S."/>
            <person name="Marra M.A."/>
            <person name="Miller R.D."/>
            <person name="Nicholls R.D."/>
            <person name="Oda M."/>
            <person name="Papenfuss A.T."/>
            <person name="Parra Z.E."/>
            <person name="Pollock D.D."/>
            <person name="Ray D.A."/>
            <person name="Schein J.E."/>
            <person name="Speed T.P."/>
            <person name="Thompson K."/>
            <person name="VandeBerg J.L."/>
            <person name="Wade C.M."/>
            <person name="Walker J.A."/>
            <person name="Waters P.D."/>
            <person name="Webber C."/>
            <person name="Weidman J.R."/>
            <person name="Xie X."/>
            <person name="Zody M.C."/>
            <person name="Baldwin J."/>
            <person name="Abdouelleil A."/>
            <person name="Abdulkadir J."/>
            <person name="Abebe A."/>
            <person name="Abera B."/>
            <person name="Abreu J."/>
            <person name="Acer S.C."/>
            <person name="Aftuck L."/>
            <person name="Alexander A."/>
            <person name="An P."/>
            <person name="Anderson E."/>
            <person name="Anderson S."/>
            <person name="Arachi H."/>
            <person name="Azer M."/>
            <person name="Bachantsang P."/>
            <person name="Barry A."/>
            <person name="Bayul T."/>
            <person name="Berlin A."/>
            <person name="Bessette D."/>
            <person name="Bloom T."/>
            <person name="Bloom T."/>
            <person name="Boguslavskiy L."/>
            <person name="Bonnet C."/>
            <person name="Boukhgalter B."/>
            <person name="Bourzgui I."/>
            <person name="Brown A."/>
            <person name="Cahill P."/>
            <person name="Channer S."/>
            <person name="Cheshatsang Y."/>
            <person name="Chuda L."/>
            <person name="Citroen M."/>
            <person name="Collymore A."/>
            <person name="Cooke P."/>
            <person name="Costello M."/>
            <person name="D'Aco K."/>
            <person name="Daza R."/>
            <person name="De Haan G."/>
            <person name="DeGray S."/>
            <person name="DeMaso C."/>
            <person name="Dhargay N."/>
            <person name="Dooley K."/>
            <person name="Dooley E."/>
            <person name="Doricent M."/>
            <person name="Dorje P."/>
            <person name="Dorjee K."/>
            <person name="Dupes A."/>
            <person name="Elong R."/>
            <person name="Falk J."/>
            <person name="Farina A."/>
            <person name="Faro S."/>
            <person name="Ferguson D."/>
            <person name="Fisher S."/>
            <person name="Foley C.D."/>
            <person name="Franke A."/>
            <person name="Friedrich D."/>
            <person name="Gadbois L."/>
            <person name="Gearin G."/>
            <person name="Gearin C.R."/>
            <person name="Giannoukos G."/>
            <person name="Goode T."/>
            <person name="Graham J."/>
            <person name="Grandbois E."/>
            <person name="Grewal S."/>
            <person name="Gyaltsen K."/>
            <person name="Hafez N."/>
            <person name="Hagos B."/>
            <person name="Hall J."/>
            <person name="Henson C."/>
            <person name="Hollinger A."/>
            <person name="Honan T."/>
            <person name="Huard M.D."/>
            <person name="Hughes L."/>
            <person name="Hurhula B."/>
            <person name="Husby M.E."/>
            <person name="Kamat A."/>
            <person name="Kanga B."/>
            <person name="Kashin S."/>
            <person name="Khazanovich D."/>
            <person name="Kisner P."/>
            <person name="Lance K."/>
            <person name="Lara M."/>
            <person name="Lee W."/>
            <person name="Lennon N."/>
            <person name="Letendre F."/>
            <person name="LeVine R."/>
            <person name="Lipovsky A."/>
            <person name="Liu X."/>
            <person name="Liu J."/>
            <person name="Liu S."/>
            <person name="Lokyitsang T."/>
            <person name="Lokyitsang Y."/>
            <person name="Lubonja R."/>
            <person name="Lui A."/>
            <person name="MacDonald P."/>
            <person name="Magnisalis V."/>
            <person name="Maru K."/>
            <person name="Matthews C."/>
            <person name="McCusker W."/>
            <person name="McDonough S."/>
            <person name="Mehta T."/>
            <person name="Meldrim J."/>
            <person name="Meneus L."/>
            <person name="Mihai O."/>
            <person name="Mihalev A."/>
            <person name="Mihova T."/>
            <person name="Mittelman R."/>
            <person name="Mlenga V."/>
            <person name="Montmayeur A."/>
            <person name="Mulrain L."/>
            <person name="Navidi A."/>
            <person name="Naylor J."/>
            <person name="Negash T."/>
            <person name="Nguyen T."/>
            <person name="Nguyen N."/>
            <person name="Nicol R."/>
            <person name="Norbu C."/>
            <person name="Norbu N."/>
            <person name="Novod N."/>
            <person name="O'Neill B."/>
            <person name="Osman S."/>
            <person name="Markiewicz E."/>
            <person name="Oyono O.L."/>
            <person name="Patti C."/>
            <person name="Phunkhang P."/>
            <person name="Pierre F."/>
            <person name="Priest M."/>
            <person name="Raghuraman S."/>
            <person name="Rege F."/>
            <person name="Reyes R."/>
            <person name="Rise C."/>
            <person name="Rogov P."/>
            <person name="Ross K."/>
            <person name="Ryan E."/>
            <person name="Settipalli S."/>
            <person name="Shea T."/>
            <person name="Sherpa N."/>
            <person name="Shi L."/>
            <person name="Shih D."/>
            <person name="Sparrow T."/>
            <person name="Spaulding J."/>
            <person name="Stalker J."/>
            <person name="Stange-Thomann N."/>
            <person name="Stavropoulos S."/>
            <person name="Stone C."/>
            <person name="Strader C."/>
            <person name="Tesfaye S."/>
            <person name="Thomson T."/>
            <person name="Thoulutsang Y."/>
            <person name="Thoulutsang D."/>
            <person name="Topham K."/>
            <person name="Topping I."/>
            <person name="Tsamla T."/>
            <person name="Vassiliev H."/>
            <person name="Vo A."/>
            <person name="Wangchuk T."/>
            <person name="Wangdi T."/>
            <person name="Weiand M."/>
            <person name="Wilkinson J."/>
            <person name="Wilson A."/>
            <person name="Yadav S."/>
            <person name="Young G."/>
            <person name="Yu Q."/>
            <person name="Zembek L."/>
            <person name="Zhong D."/>
            <person name="Zimmer A."/>
            <person name="Zwirko Z."/>
            <person name="Jaffe D.B."/>
            <person name="Alvarez P."/>
            <person name="Brockman W."/>
            <person name="Butler J."/>
            <person name="Chin C."/>
            <person name="Gnerre S."/>
            <person name="MacCallum I."/>
            <person name="Graves J.A."/>
            <person name="Ponting C.P."/>
            <person name="Breen M."/>
            <person name="Samollow P.B."/>
            <person name="Lander E.S."/>
            <person name="Lindblad-Toh K."/>
        </authorList>
    </citation>
    <scope>NUCLEOTIDE SEQUENCE [LARGE SCALE GENOMIC DNA]</scope>
</reference>
<dbReference type="Gene3D" id="3.40.50.1000">
    <property type="entry name" value="HAD superfamily/HAD-like"/>
    <property type="match status" value="1"/>
</dbReference>
<feature type="binding site" evidence="8">
    <location>
        <position position="438"/>
    </location>
    <ligand>
        <name>substrate</name>
    </ligand>
</feature>
<keyword evidence="4 8" id="KW-0378">Hydrolase</keyword>
<dbReference type="SUPFAM" id="SSF56784">
    <property type="entry name" value="HAD-like"/>
    <property type="match status" value="1"/>
</dbReference>
<keyword evidence="12" id="KW-1185">Reference proteome</keyword>
<dbReference type="CDD" id="cd01629">
    <property type="entry name" value="HAD_EP"/>
    <property type="match status" value="1"/>
</dbReference>
<evidence type="ECO:0000256" key="1">
    <source>
        <dbReference type="ARBA" id="ARBA00022490"/>
    </source>
</evidence>
<evidence type="ECO:0000256" key="4">
    <source>
        <dbReference type="ARBA" id="ARBA00022801"/>
    </source>
</evidence>
<dbReference type="GO" id="GO:0005737">
    <property type="term" value="C:cytoplasm"/>
    <property type="evidence" value="ECO:0007669"/>
    <property type="project" value="UniProtKB-SubCell"/>
</dbReference>